<accession>A0A024GCX4</accession>
<dbReference type="GO" id="GO:0016020">
    <property type="term" value="C:membrane"/>
    <property type="evidence" value="ECO:0007669"/>
    <property type="project" value="UniProtKB-SubCell"/>
</dbReference>
<dbReference type="PANTHER" id="PTHR23051:SF0">
    <property type="entry name" value="SOLUTE CARRIER FAMILY 35 MEMBER F5"/>
    <property type="match status" value="1"/>
</dbReference>
<protein>
    <recommendedName>
        <fullName evidence="6">EamA domain-containing protein</fullName>
    </recommendedName>
</protein>
<feature type="transmembrane region" description="Helical" evidence="5">
    <location>
        <begin position="195"/>
        <end position="215"/>
    </location>
</feature>
<dbReference type="STRING" id="65357.A0A024GCX4"/>
<feature type="transmembrane region" description="Helical" evidence="5">
    <location>
        <begin position="221"/>
        <end position="248"/>
    </location>
</feature>
<sequence>MTSDSYRWSLGIFFIVIVAFIWTFASVLVQYIFHNLAFQKPFFLTFVGISLFSVNLPIWYISQHWCSLRAWKRSNTNESPLISHTQMHQSNTTTKTSWNSIIRASALIAPLWFLANLTYNASLDMTSVTSSTIISSTSTVFTLLLSVLVLQEQFTWLKLTGVVLCMLGNIGTIFKDSLEAETKLFHSSESALGDLTALFAAFMYAVYTTAIRKVVPDEADFSLSLFFGFLGALTCLVLSPVVVLLHFYEIESLYGLSWEIFQLMCVKGLFDNVLSDYLWAQSVIMTSPTVATVGLSLTVPLAIISDLLFQSILPGWKTILASVLMVTGFVLINISSKRDRKSREYQKINDSS</sequence>
<keyword evidence="8" id="KW-1185">Reference proteome</keyword>
<evidence type="ECO:0000256" key="2">
    <source>
        <dbReference type="ARBA" id="ARBA00022692"/>
    </source>
</evidence>
<feature type="transmembrane region" description="Helical" evidence="5">
    <location>
        <begin position="41"/>
        <end position="61"/>
    </location>
</feature>
<feature type="transmembrane region" description="Helical" evidence="5">
    <location>
        <begin position="315"/>
        <end position="334"/>
    </location>
</feature>
<keyword evidence="3 5" id="KW-1133">Transmembrane helix</keyword>
<proteinExistence type="predicted"/>
<evidence type="ECO:0000259" key="6">
    <source>
        <dbReference type="Pfam" id="PF00892"/>
    </source>
</evidence>
<evidence type="ECO:0000313" key="7">
    <source>
        <dbReference type="EMBL" id="CCI44527.1"/>
    </source>
</evidence>
<organism evidence="7 8">
    <name type="scientific">Albugo candida</name>
    <dbReference type="NCBI Taxonomy" id="65357"/>
    <lineage>
        <taxon>Eukaryota</taxon>
        <taxon>Sar</taxon>
        <taxon>Stramenopiles</taxon>
        <taxon>Oomycota</taxon>
        <taxon>Peronosporomycetes</taxon>
        <taxon>Albuginales</taxon>
        <taxon>Albuginaceae</taxon>
        <taxon>Albugo</taxon>
    </lineage>
</organism>
<comment type="subcellular location">
    <subcellularLocation>
        <location evidence="1">Membrane</location>
        <topology evidence="1">Multi-pass membrane protein</topology>
    </subcellularLocation>
</comment>
<feature type="transmembrane region" description="Helical" evidence="5">
    <location>
        <begin position="131"/>
        <end position="150"/>
    </location>
</feature>
<evidence type="ECO:0000256" key="4">
    <source>
        <dbReference type="ARBA" id="ARBA00023136"/>
    </source>
</evidence>
<dbReference type="PANTHER" id="PTHR23051">
    <property type="entry name" value="SOLUTE CARRIER FAMILY 35, MEMBER F5"/>
    <property type="match status" value="1"/>
</dbReference>
<dbReference type="SUPFAM" id="SSF103481">
    <property type="entry name" value="Multidrug resistance efflux transporter EmrE"/>
    <property type="match status" value="1"/>
</dbReference>
<feature type="domain" description="EamA" evidence="6">
    <location>
        <begin position="10"/>
        <end position="171"/>
    </location>
</feature>
<dbReference type="Pfam" id="PF00892">
    <property type="entry name" value="EamA"/>
    <property type="match status" value="2"/>
</dbReference>
<feature type="transmembrane region" description="Helical" evidence="5">
    <location>
        <begin position="156"/>
        <end position="174"/>
    </location>
</feature>
<dbReference type="InterPro" id="IPR000620">
    <property type="entry name" value="EamA_dom"/>
</dbReference>
<evidence type="ECO:0000313" key="8">
    <source>
        <dbReference type="Proteomes" id="UP000053237"/>
    </source>
</evidence>
<dbReference type="InterPro" id="IPR037185">
    <property type="entry name" value="EmrE-like"/>
</dbReference>
<dbReference type="Proteomes" id="UP000053237">
    <property type="component" value="Unassembled WGS sequence"/>
</dbReference>
<gene>
    <name evidence="7" type="ORF">BN9_053360</name>
</gene>
<dbReference type="OrthoDB" id="1436450at2759"/>
<feature type="transmembrane region" description="Helical" evidence="5">
    <location>
        <begin position="6"/>
        <end position="29"/>
    </location>
</feature>
<dbReference type="InParanoid" id="A0A024GCX4"/>
<reference evidence="7 8" key="1">
    <citation type="submission" date="2012-05" db="EMBL/GenBank/DDBJ databases">
        <title>Recombination and specialization in a pathogen metapopulation.</title>
        <authorList>
            <person name="Gardiner A."/>
            <person name="Kemen E."/>
            <person name="Schultz-Larsen T."/>
            <person name="MacLean D."/>
            <person name="Van Oosterhout C."/>
            <person name="Jones J.D.G."/>
        </authorList>
    </citation>
    <scope>NUCLEOTIDE SEQUENCE [LARGE SCALE GENOMIC DNA]</scope>
    <source>
        <strain evidence="7 8">Ac Nc2</strain>
    </source>
</reference>
<evidence type="ECO:0000256" key="3">
    <source>
        <dbReference type="ARBA" id="ARBA00022989"/>
    </source>
</evidence>
<dbReference type="AlphaFoldDB" id="A0A024GCX4"/>
<dbReference type="Gene3D" id="1.10.3730.20">
    <property type="match status" value="1"/>
</dbReference>
<feature type="transmembrane region" description="Helical" evidence="5">
    <location>
        <begin position="101"/>
        <end position="119"/>
    </location>
</feature>
<keyword evidence="2 5" id="KW-0812">Transmembrane</keyword>
<dbReference type="EMBL" id="CAIX01000072">
    <property type="protein sequence ID" value="CCI44527.1"/>
    <property type="molecule type" value="Genomic_DNA"/>
</dbReference>
<keyword evidence="4 5" id="KW-0472">Membrane</keyword>
<evidence type="ECO:0000256" key="1">
    <source>
        <dbReference type="ARBA" id="ARBA00004141"/>
    </source>
</evidence>
<name>A0A024GCX4_9STRA</name>
<comment type="caution">
    <text evidence="7">The sequence shown here is derived from an EMBL/GenBank/DDBJ whole genome shotgun (WGS) entry which is preliminary data.</text>
</comment>
<evidence type="ECO:0000256" key="5">
    <source>
        <dbReference type="SAM" id="Phobius"/>
    </source>
</evidence>
<feature type="domain" description="EamA" evidence="6">
    <location>
        <begin position="192"/>
        <end position="333"/>
    </location>
</feature>